<dbReference type="GeneID" id="26307406"/>
<proteinExistence type="predicted"/>
<name>A0A081CNW6_PSEA2</name>
<accession>A0A081CNW6</accession>
<dbReference type="HOGENOM" id="CLU_1937879_0_0_1"/>
<evidence type="ECO:0000313" key="1">
    <source>
        <dbReference type="EMBL" id="GAK68362.1"/>
    </source>
</evidence>
<evidence type="ECO:0000313" key="2">
    <source>
        <dbReference type="Proteomes" id="UP000053758"/>
    </source>
</evidence>
<sequence>MQWAWSTPPESQSVKSTLFELTWLLLSGARAGHAQSRDQHRNAHTHTHAQTTSNTFDASQSTAIPPRSAAWATQPNNLSESSPNQHLVAFIVILVNHPPLRNIDIVAPFRDTGSLLQSTSASPGQAGLRT</sequence>
<protein>
    <submittedName>
        <fullName evidence="1">Uncharacterized protein</fullName>
    </submittedName>
</protein>
<dbReference type="Proteomes" id="UP000053758">
    <property type="component" value="Unassembled WGS sequence"/>
</dbReference>
<organism evidence="1 2">
    <name type="scientific">Pseudozyma antarctica</name>
    <name type="common">Yeast</name>
    <name type="synonym">Candida antarctica</name>
    <dbReference type="NCBI Taxonomy" id="84753"/>
    <lineage>
        <taxon>Eukaryota</taxon>
        <taxon>Fungi</taxon>
        <taxon>Dikarya</taxon>
        <taxon>Basidiomycota</taxon>
        <taxon>Ustilaginomycotina</taxon>
        <taxon>Ustilaginomycetes</taxon>
        <taxon>Ustilaginales</taxon>
        <taxon>Ustilaginaceae</taxon>
        <taxon>Moesziomyces</taxon>
    </lineage>
</organism>
<reference evidence="2" key="1">
    <citation type="journal article" date="2014" name="Genome Announc.">
        <title>Draft Genome Sequence of the Yeast Pseudozyma antarctica Type Strain JCM10317, a Producer of the Glycolipid Biosurfactants, Mannosylerythritol Lipids.</title>
        <authorList>
            <person name="Saika A."/>
            <person name="Koike H."/>
            <person name="Hori T."/>
            <person name="Fukuoka T."/>
            <person name="Sato S."/>
            <person name="Habe H."/>
            <person name="Kitamoto D."/>
            <person name="Morita T."/>
        </authorList>
    </citation>
    <scope>NUCLEOTIDE SEQUENCE [LARGE SCALE GENOMIC DNA]</scope>
    <source>
        <strain evidence="2">JCM 10317</strain>
    </source>
</reference>
<dbReference type="EMBL" id="DF830141">
    <property type="protein sequence ID" value="GAK68362.1"/>
    <property type="molecule type" value="Genomic_DNA"/>
</dbReference>
<dbReference type="AlphaFoldDB" id="A0A081CNW6"/>
<dbReference type="RefSeq" id="XP_014653441.1">
    <property type="nucleotide sequence ID" value="XM_014797955.1"/>
</dbReference>
<keyword evidence="2" id="KW-1185">Reference proteome</keyword>
<gene>
    <name evidence="1" type="ORF">PAN0_074c6608</name>
</gene>